<feature type="domain" description="GYF" evidence="2">
    <location>
        <begin position="421"/>
        <end position="472"/>
    </location>
</feature>
<dbReference type="InterPro" id="IPR039905">
    <property type="entry name" value="CD2BP2/Lin1"/>
</dbReference>
<evidence type="ECO:0000259" key="2">
    <source>
        <dbReference type="PROSITE" id="PS50829"/>
    </source>
</evidence>
<dbReference type="PANTHER" id="PTHR13138:SF3">
    <property type="entry name" value="CD2 ANTIGEN CYTOPLASMIC TAIL-BINDING PROTEIN 2"/>
    <property type="match status" value="1"/>
</dbReference>
<sequence>MRNKSSRDSDSDLEFDITNKSRARSNKLNQNYSNSSDDASELDYSSGSDGEEGRKFRKYRNLNSDSSLKKKNLLKKRKIEAELNGEDEDCSSLNNHTSRASSSAKKYQNLPLSPEPSKSSSSRRMLQINEIEGQEDYQESETSENDLFAELKTDQLSDSESEASSEADIENDITHDELNPASKKKSLKKELKLEPFNVKNDYEEGKFDEEGNFVWNKKDKNDVYDVWMSDVHKKDIKNALKAQTAKQESLTNTFESLKKSSVALFDGLVPNSEVDLKSSLAFILDHNNNSLTTLSSLQKLKKDATKRSKKAKIKSLPDDKPQFDHIKTKILRITEICDKLIELGHINCYEWTRETLISKLGERLNHRFKFLSESPSSETSLNDSLEPSGLLDDLHSTFDNSNPADNSLSSTNANLNNSLLSTMWEYKWNCNPSAEIYGPFSSAEILAWKNANFFDSNSVFRKIGQLEFAPIDLVNFNT</sequence>
<comment type="caution">
    <text evidence="3">The sequence shown here is derived from an EMBL/GenBank/DDBJ whole genome shotgun (WGS) entry which is preliminary data.</text>
</comment>
<evidence type="ECO:0000313" key="3">
    <source>
        <dbReference type="EMBL" id="PVU93433.1"/>
    </source>
</evidence>
<dbReference type="InterPro" id="IPR003169">
    <property type="entry name" value="GYF"/>
</dbReference>
<dbReference type="STRING" id="133385.A0A2T9YM58"/>
<feature type="compositionally biased region" description="Low complexity" evidence="1">
    <location>
        <begin position="110"/>
        <end position="122"/>
    </location>
</feature>
<dbReference type="SUPFAM" id="SSF55277">
    <property type="entry name" value="GYF domain"/>
    <property type="match status" value="1"/>
</dbReference>
<organism evidence="3 4">
    <name type="scientific">Smittium simulii</name>
    <dbReference type="NCBI Taxonomy" id="133385"/>
    <lineage>
        <taxon>Eukaryota</taxon>
        <taxon>Fungi</taxon>
        <taxon>Fungi incertae sedis</taxon>
        <taxon>Zoopagomycota</taxon>
        <taxon>Kickxellomycotina</taxon>
        <taxon>Harpellomycetes</taxon>
        <taxon>Harpellales</taxon>
        <taxon>Legeriomycetaceae</taxon>
        <taxon>Smittium</taxon>
    </lineage>
</organism>
<feature type="region of interest" description="Disordered" evidence="1">
    <location>
        <begin position="82"/>
        <end position="183"/>
    </location>
</feature>
<dbReference type="AlphaFoldDB" id="A0A2T9YM58"/>
<feature type="compositionally biased region" description="Polar residues" evidence="1">
    <location>
        <begin position="26"/>
        <end position="48"/>
    </location>
</feature>
<protein>
    <recommendedName>
        <fullName evidence="2">GYF domain-containing protein</fullName>
    </recommendedName>
</protein>
<keyword evidence="4" id="KW-1185">Reference proteome</keyword>
<dbReference type="OrthoDB" id="331341at2759"/>
<feature type="compositionally biased region" description="Basic and acidic residues" evidence="1">
    <location>
        <begin position="1"/>
        <end position="10"/>
    </location>
</feature>
<feature type="compositionally biased region" description="Acidic residues" evidence="1">
    <location>
        <begin position="132"/>
        <end position="144"/>
    </location>
</feature>
<feature type="compositionally biased region" description="Polar residues" evidence="1">
    <location>
        <begin position="91"/>
        <end position="106"/>
    </location>
</feature>
<name>A0A2T9YM58_9FUNG</name>
<proteinExistence type="predicted"/>
<reference evidence="3 4" key="1">
    <citation type="journal article" date="2018" name="MBio">
        <title>Comparative Genomics Reveals the Core Gene Toolbox for the Fungus-Insect Symbiosis.</title>
        <authorList>
            <person name="Wang Y."/>
            <person name="Stata M."/>
            <person name="Wang W."/>
            <person name="Stajich J.E."/>
            <person name="White M.M."/>
            <person name="Moncalvo J.M."/>
        </authorList>
    </citation>
    <scope>NUCLEOTIDE SEQUENCE [LARGE SCALE GENOMIC DNA]</scope>
    <source>
        <strain evidence="3 4">SWE-8-4</strain>
    </source>
</reference>
<dbReference type="GO" id="GO:0005682">
    <property type="term" value="C:U5 snRNP"/>
    <property type="evidence" value="ECO:0007669"/>
    <property type="project" value="InterPro"/>
</dbReference>
<dbReference type="Gene3D" id="3.30.1490.40">
    <property type="match status" value="1"/>
</dbReference>
<dbReference type="InterPro" id="IPR035445">
    <property type="entry name" value="GYF-like_dom_sf"/>
</dbReference>
<dbReference type="SMART" id="SM00444">
    <property type="entry name" value="GYF"/>
    <property type="match status" value="1"/>
</dbReference>
<dbReference type="PANTHER" id="PTHR13138">
    <property type="entry name" value="PROTEIN LIN1"/>
    <property type="match status" value="1"/>
</dbReference>
<evidence type="ECO:0000313" key="4">
    <source>
        <dbReference type="Proteomes" id="UP000245383"/>
    </source>
</evidence>
<dbReference type="Proteomes" id="UP000245383">
    <property type="component" value="Unassembled WGS sequence"/>
</dbReference>
<gene>
    <name evidence="3" type="ORF">BB561_003284</name>
</gene>
<evidence type="ECO:0000256" key="1">
    <source>
        <dbReference type="SAM" id="MobiDB-lite"/>
    </source>
</evidence>
<accession>A0A2T9YM58</accession>
<dbReference type="PROSITE" id="PS50829">
    <property type="entry name" value="GYF"/>
    <property type="match status" value="1"/>
</dbReference>
<feature type="region of interest" description="Disordered" evidence="1">
    <location>
        <begin position="1"/>
        <end position="62"/>
    </location>
</feature>
<dbReference type="EMBL" id="MBFR01000129">
    <property type="protein sequence ID" value="PVU93433.1"/>
    <property type="molecule type" value="Genomic_DNA"/>
</dbReference>
<dbReference type="Pfam" id="PF02213">
    <property type="entry name" value="GYF"/>
    <property type="match status" value="1"/>
</dbReference>
<feature type="compositionally biased region" description="Acidic residues" evidence="1">
    <location>
        <begin position="157"/>
        <end position="171"/>
    </location>
</feature>